<evidence type="ECO:0000259" key="2">
    <source>
        <dbReference type="Pfam" id="PF24747"/>
    </source>
</evidence>
<reference evidence="4" key="1">
    <citation type="submission" date="2025-08" db="UniProtKB">
        <authorList>
            <consortium name="RefSeq"/>
        </authorList>
    </citation>
    <scope>IDENTIFICATION</scope>
    <source>
        <tissue evidence="4">Fruit stalk</tissue>
    </source>
</reference>
<dbReference type="Pfam" id="PF24747">
    <property type="entry name" value="Zn-ribbon_GIR1"/>
    <property type="match status" value="1"/>
</dbReference>
<dbReference type="Proteomes" id="UP000515121">
    <property type="component" value="Unplaced"/>
</dbReference>
<dbReference type="AlphaFoldDB" id="A0A6P5WHZ7"/>
<accession>A0A6P5WHZ7</accession>
<feature type="domain" description="GIR1-like zinc ribbon" evidence="2">
    <location>
        <begin position="171"/>
        <end position="195"/>
    </location>
</feature>
<dbReference type="PANTHER" id="PTHR33177:SF27">
    <property type="entry name" value="INTEGRATOR COMPLEX SUBUNIT 6 HOMOLOG"/>
    <property type="match status" value="1"/>
</dbReference>
<dbReference type="RefSeq" id="XP_022715402.1">
    <property type="nucleotide sequence ID" value="XM_022859667.1"/>
</dbReference>
<sequence>MAAEVSSSLVRVLSGHMEEQPQIHAGNSDILITKDLLGSLSKAAATKEIDLEFKPGKVQTQRCSSSPKSPLSASASSSPDGKNKNQLPNSIQDSKLQDLNFPPINFFEDVTSLDLMLQSSTPSRYQSVCTLDKVKYALERAEKETMKKRSLSPPSLRPATSSSTAGVFAAACPGCLQYVIASMTNPRCPRCNSFVPSALAVKKPRIDLNASF</sequence>
<proteinExistence type="predicted"/>
<feature type="region of interest" description="Disordered" evidence="1">
    <location>
        <begin position="56"/>
        <end position="96"/>
    </location>
</feature>
<organism evidence="3 4">
    <name type="scientific">Durio zibethinus</name>
    <name type="common">Durian</name>
    <dbReference type="NCBI Taxonomy" id="66656"/>
    <lineage>
        <taxon>Eukaryota</taxon>
        <taxon>Viridiplantae</taxon>
        <taxon>Streptophyta</taxon>
        <taxon>Embryophyta</taxon>
        <taxon>Tracheophyta</taxon>
        <taxon>Spermatophyta</taxon>
        <taxon>Magnoliopsida</taxon>
        <taxon>eudicotyledons</taxon>
        <taxon>Gunneridae</taxon>
        <taxon>Pentapetalae</taxon>
        <taxon>rosids</taxon>
        <taxon>malvids</taxon>
        <taxon>Malvales</taxon>
        <taxon>Malvaceae</taxon>
        <taxon>Helicteroideae</taxon>
        <taxon>Durio</taxon>
    </lineage>
</organism>
<dbReference type="InterPro" id="IPR056440">
    <property type="entry name" value="Zn-ribbon_GIR1"/>
</dbReference>
<feature type="compositionally biased region" description="Low complexity" evidence="1">
    <location>
        <begin position="64"/>
        <end position="79"/>
    </location>
</feature>
<evidence type="ECO:0000313" key="4">
    <source>
        <dbReference type="RefSeq" id="XP_022715402.1"/>
    </source>
</evidence>
<dbReference type="GeneID" id="111274771"/>
<gene>
    <name evidence="4" type="primary">LOC111274771</name>
</gene>
<dbReference type="KEGG" id="dzi:111274771"/>
<evidence type="ECO:0000313" key="3">
    <source>
        <dbReference type="Proteomes" id="UP000515121"/>
    </source>
</evidence>
<dbReference type="InterPro" id="IPR055281">
    <property type="entry name" value="GIR1-2/SIED1"/>
</dbReference>
<feature type="compositionally biased region" description="Polar residues" evidence="1">
    <location>
        <begin position="84"/>
        <end position="94"/>
    </location>
</feature>
<protein>
    <submittedName>
        <fullName evidence="4">Uncharacterized protein LOC111274771</fullName>
    </submittedName>
</protein>
<name>A0A6P5WHZ7_DURZI</name>
<dbReference type="OrthoDB" id="1929178at2759"/>
<dbReference type="PANTHER" id="PTHR33177">
    <property type="entry name" value="PUTATIVE-RELATED"/>
    <property type="match status" value="1"/>
</dbReference>
<keyword evidence="3" id="KW-1185">Reference proteome</keyword>
<evidence type="ECO:0000256" key="1">
    <source>
        <dbReference type="SAM" id="MobiDB-lite"/>
    </source>
</evidence>